<comment type="similarity">
    <text evidence="1">Belongs to the DegT/DnrJ/EryC1 family.</text>
</comment>
<name>A0ABV3IDZ8_9BACI</name>
<evidence type="ECO:0000313" key="2">
    <source>
        <dbReference type="EMBL" id="MEV4912470.1"/>
    </source>
</evidence>
<keyword evidence="2" id="KW-0808">Transferase</keyword>
<gene>
    <name evidence="2" type="ORF">MRBLBA1_003283</name>
</gene>
<evidence type="ECO:0000313" key="3">
    <source>
        <dbReference type="Proteomes" id="UP001552502"/>
    </source>
</evidence>
<dbReference type="InterPro" id="IPR015421">
    <property type="entry name" value="PyrdxlP-dep_Trfase_major"/>
</dbReference>
<dbReference type="CDD" id="cd00616">
    <property type="entry name" value="AHBA_syn"/>
    <property type="match status" value="1"/>
</dbReference>
<dbReference type="PANTHER" id="PTHR30244">
    <property type="entry name" value="TRANSAMINASE"/>
    <property type="match status" value="1"/>
</dbReference>
<dbReference type="PANTHER" id="PTHR30244:SF34">
    <property type="entry name" value="DTDP-4-AMINO-4,6-DIDEOXYGALACTOSE TRANSAMINASE"/>
    <property type="match status" value="1"/>
</dbReference>
<dbReference type="EMBL" id="JBEGIE010000044">
    <property type="protein sequence ID" value="MEV4912470.1"/>
    <property type="molecule type" value="Genomic_DNA"/>
</dbReference>
<reference evidence="2 3" key="1">
    <citation type="journal article" date="2023" name="Proc. Natl. Acad. Sci. U.S.A.">
        <title>Bacterial tolerance to host-exuded specialized metabolites structures the maize root microbiome.</title>
        <authorList>
            <person name="Thoenen L."/>
            <person name="Giroud C."/>
            <person name="Kreuzer M."/>
            <person name="Waelchli J."/>
            <person name="Gfeller V."/>
            <person name="Deslandes-Herold G."/>
            <person name="Mateo P."/>
            <person name="Robert C.A.M."/>
            <person name="Ahrens C.H."/>
            <person name="Rubio-Somoza I."/>
            <person name="Bruggmann R."/>
            <person name="Erb M."/>
            <person name="Schlaeppi K."/>
        </authorList>
    </citation>
    <scope>NUCLEOTIDE SEQUENCE [LARGE SCALE GENOMIC DNA]</scope>
    <source>
        <strain evidence="2 3">LBA1-1-1.1</strain>
    </source>
</reference>
<accession>A0ABV3IDZ8</accession>
<protein>
    <submittedName>
        <fullName evidence="2">DegT/DnrJ/EryC1/StrS family aminotransferase</fullName>
    </submittedName>
</protein>
<dbReference type="Gene3D" id="3.90.1150.10">
    <property type="entry name" value="Aspartate Aminotransferase, domain 1"/>
    <property type="match status" value="1"/>
</dbReference>
<dbReference type="InterPro" id="IPR000653">
    <property type="entry name" value="DegT/StrS_aminotransferase"/>
</dbReference>
<organism evidence="2 3">
    <name type="scientific">Bacillus proteolyticus</name>
    <dbReference type="NCBI Taxonomy" id="2026192"/>
    <lineage>
        <taxon>Bacteria</taxon>
        <taxon>Bacillati</taxon>
        <taxon>Bacillota</taxon>
        <taxon>Bacilli</taxon>
        <taxon>Bacillales</taxon>
        <taxon>Bacillaceae</taxon>
        <taxon>Bacillus</taxon>
        <taxon>Bacillus cereus group</taxon>
    </lineage>
</organism>
<dbReference type="RefSeq" id="WP_199638093.1">
    <property type="nucleotide sequence ID" value="NZ_JBEGIE010000044.1"/>
</dbReference>
<dbReference type="InterPro" id="IPR015422">
    <property type="entry name" value="PyrdxlP-dep_Trfase_small"/>
</dbReference>
<keyword evidence="3" id="KW-1185">Reference proteome</keyword>
<dbReference type="PIRSF" id="PIRSF000390">
    <property type="entry name" value="PLP_StrS"/>
    <property type="match status" value="1"/>
</dbReference>
<keyword evidence="2" id="KW-0032">Aminotransferase</keyword>
<dbReference type="Proteomes" id="UP001552502">
    <property type="component" value="Unassembled WGS sequence"/>
</dbReference>
<dbReference type="SUPFAM" id="SSF53383">
    <property type="entry name" value="PLP-dependent transferases"/>
    <property type="match status" value="1"/>
</dbReference>
<comment type="caution">
    <text evidence="2">The sequence shown here is derived from an EMBL/GenBank/DDBJ whole genome shotgun (WGS) entry which is preliminary data.</text>
</comment>
<proteinExistence type="inferred from homology"/>
<dbReference type="GO" id="GO:0008483">
    <property type="term" value="F:transaminase activity"/>
    <property type="evidence" value="ECO:0007669"/>
    <property type="project" value="UniProtKB-KW"/>
</dbReference>
<dbReference type="InterPro" id="IPR015424">
    <property type="entry name" value="PyrdxlP-dep_Trfase"/>
</dbReference>
<evidence type="ECO:0000256" key="1">
    <source>
        <dbReference type="RuleBase" id="RU004508"/>
    </source>
</evidence>
<sequence length="379" mass="43265">MSIQLFVPRFEVAECLEEIRECLEKGWTGFGYKTIELESAWKKYTGFSHAHFVNSATAGLHLAVKVLKLLNNWQDDDEIISTPLTFVSTNHAIAYEKMKIVFADVDNHLCLDPKSVEKKITDKTRAIMFVGIGGSTGQYEEIVQLCKKYNLRLILDAAHMAGTRLHGKIPGADADAVVYSFQAVKNLPTADSGMICFRENECDNLVRKLTWLGIDKTTYERMGDTGAYKWLYEVDHLGYKYHGNSIMAAIGLVQLRYLDRDNAYRRQLAEWYDEEFAKHSAYINRIPLPRGCESSRHLYIIRVKNRNELLLALNQVNIYPGVHYRDNTEYSLYSYGENSCPVAHKMAGEIISLPLHLHLTKIDIGYICEQVINYMKGGN</sequence>
<dbReference type="Pfam" id="PF01041">
    <property type="entry name" value="DegT_DnrJ_EryC1"/>
    <property type="match status" value="1"/>
</dbReference>
<dbReference type="Gene3D" id="3.40.640.10">
    <property type="entry name" value="Type I PLP-dependent aspartate aminotransferase-like (Major domain)"/>
    <property type="match status" value="1"/>
</dbReference>
<keyword evidence="1" id="KW-0663">Pyridoxal phosphate</keyword>